<dbReference type="PANTHER" id="PTHR30349:SF41">
    <property type="entry name" value="INTEGRASE_RECOMBINASE PROTEIN MJ0367-RELATED"/>
    <property type="match status" value="1"/>
</dbReference>
<evidence type="ECO:0000256" key="1">
    <source>
        <dbReference type="ARBA" id="ARBA00008857"/>
    </source>
</evidence>
<dbReference type="Gene3D" id="1.10.150.130">
    <property type="match status" value="1"/>
</dbReference>
<evidence type="ECO:0000256" key="2">
    <source>
        <dbReference type="ARBA" id="ARBA00022908"/>
    </source>
</evidence>
<keyword evidence="4" id="KW-0233">DNA recombination</keyword>
<dbReference type="KEGG" id="atz:M5E07_03180"/>
<dbReference type="InterPro" id="IPR013762">
    <property type="entry name" value="Integrase-like_cat_sf"/>
</dbReference>
<dbReference type="GO" id="GO:0003677">
    <property type="term" value="F:DNA binding"/>
    <property type="evidence" value="ECO:0007669"/>
    <property type="project" value="UniProtKB-UniRule"/>
</dbReference>
<organism evidence="8 9">
    <name type="scientific">Acinetobacter tibetensis</name>
    <dbReference type="NCBI Taxonomy" id="2943497"/>
    <lineage>
        <taxon>Bacteria</taxon>
        <taxon>Pseudomonadati</taxon>
        <taxon>Pseudomonadota</taxon>
        <taxon>Gammaproteobacteria</taxon>
        <taxon>Moraxellales</taxon>
        <taxon>Moraxellaceae</taxon>
        <taxon>Acinetobacter</taxon>
    </lineage>
</organism>
<feature type="domain" description="Core-binding (CB)" evidence="7">
    <location>
        <begin position="53"/>
        <end position="146"/>
    </location>
</feature>
<dbReference type="SUPFAM" id="SSF56349">
    <property type="entry name" value="DNA breaking-rejoining enzymes"/>
    <property type="match status" value="1"/>
</dbReference>
<dbReference type="RefSeq" id="WP_252221848.1">
    <property type="nucleotide sequence ID" value="NZ_CP098732.1"/>
</dbReference>
<comment type="similarity">
    <text evidence="1">Belongs to the 'phage' integrase family.</text>
</comment>
<dbReference type="InterPro" id="IPR010998">
    <property type="entry name" value="Integrase_recombinase_N"/>
</dbReference>
<gene>
    <name evidence="8" type="ORF">M5E07_03180</name>
</gene>
<dbReference type="AlphaFoldDB" id="A0AAE9S0J8"/>
<evidence type="ECO:0000259" key="7">
    <source>
        <dbReference type="PROSITE" id="PS51900"/>
    </source>
</evidence>
<dbReference type="GO" id="GO:0006310">
    <property type="term" value="P:DNA recombination"/>
    <property type="evidence" value="ECO:0007669"/>
    <property type="project" value="UniProtKB-KW"/>
</dbReference>
<dbReference type="PANTHER" id="PTHR30349">
    <property type="entry name" value="PHAGE INTEGRASE-RELATED"/>
    <property type="match status" value="1"/>
</dbReference>
<dbReference type="PROSITE" id="PS51900">
    <property type="entry name" value="CB"/>
    <property type="match status" value="1"/>
</dbReference>
<keyword evidence="2" id="KW-0229">DNA integration</keyword>
<proteinExistence type="inferred from homology"/>
<dbReference type="InterPro" id="IPR011010">
    <property type="entry name" value="DNA_brk_join_enz"/>
</dbReference>
<evidence type="ECO:0000259" key="6">
    <source>
        <dbReference type="PROSITE" id="PS51898"/>
    </source>
</evidence>
<reference evidence="8" key="1">
    <citation type="submission" date="2022-06" db="EMBL/GenBank/DDBJ databases">
        <title>Isolation, identification and characterization of iprodione-degrading strains in Lhasa, Tibet.</title>
        <authorList>
            <person name="Pan H."/>
        </authorList>
    </citation>
    <scope>NUCLEOTIDE SEQUENCE</scope>
    <source>
        <strain evidence="8">Y-23</strain>
    </source>
</reference>
<evidence type="ECO:0000256" key="5">
    <source>
        <dbReference type="PROSITE-ProRule" id="PRU01248"/>
    </source>
</evidence>
<evidence type="ECO:0000256" key="3">
    <source>
        <dbReference type="ARBA" id="ARBA00023125"/>
    </source>
</evidence>
<keyword evidence="3 5" id="KW-0238">DNA-binding</keyword>
<name>A0AAE9S0J8_9GAMM</name>
<keyword evidence="9" id="KW-1185">Reference proteome</keyword>
<dbReference type="Proteomes" id="UP001056716">
    <property type="component" value="Chromosome"/>
</dbReference>
<evidence type="ECO:0000313" key="9">
    <source>
        <dbReference type="Proteomes" id="UP001056716"/>
    </source>
</evidence>
<feature type="domain" description="Tyr recombinase" evidence="6">
    <location>
        <begin position="205"/>
        <end position="446"/>
    </location>
</feature>
<dbReference type="InterPro" id="IPR050090">
    <property type="entry name" value="Tyrosine_recombinase_XerCD"/>
</dbReference>
<dbReference type="EMBL" id="CP098732">
    <property type="protein sequence ID" value="USE83857.1"/>
    <property type="molecule type" value="Genomic_DNA"/>
</dbReference>
<dbReference type="CDD" id="cd00397">
    <property type="entry name" value="DNA_BRE_C"/>
    <property type="match status" value="1"/>
</dbReference>
<dbReference type="InterPro" id="IPR044068">
    <property type="entry name" value="CB"/>
</dbReference>
<evidence type="ECO:0000313" key="8">
    <source>
        <dbReference type="EMBL" id="USE83857.1"/>
    </source>
</evidence>
<dbReference type="GO" id="GO:0015074">
    <property type="term" value="P:DNA integration"/>
    <property type="evidence" value="ECO:0007669"/>
    <property type="project" value="UniProtKB-KW"/>
</dbReference>
<dbReference type="InterPro" id="IPR002104">
    <property type="entry name" value="Integrase_catalytic"/>
</dbReference>
<accession>A0AAE9S0J8</accession>
<evidence type="ECO:0000256" key="4">
    <source>
        <dbReference type="ARBA" id="ARBA00023172"/>
    </source>
</evidence>
<protein>
    <submittedName>
        <fullName evidence="8">Site-specific integrase</fullName>
    </submittedName>
</protein>
<sequence length="460" mass="53748">MSNKSESYFSKSKAHINFITEYRPTNFNSASDSFDPMVSIYCPKFPSLIKSDNTVWHLASAYFNHLLIDQRKSTALLESVASDLIDFLRFLESTELDILYLPPKPEKRVTYQFHTSLLQRIRLGLISPSTARQRMNRILRFYDFLISENVFTPEELKNRPYEKIRTYVSCISSTGDVYKKQIDTSNLKIRHSPRPSYGDEIIDGGRLHPLSMIEQQIFLKYLEQYSSRDFQLICYMALYTGARLQTICTLRVFHIKELLKKQMPNSFDDTYSIQIGGKSIIDTKGGYTQNLKVPTWLIKDINQYLSSESWKKRASQSFYRATDENYIFLTKYGNPYYTSMKEIEDRNLKTIPNNIKSSIHKGNSARQALTKLINLMHKNKEDIRTFTLHDLRATFGVNLLLSASKHVNDIDQILPYIQSRMGHRNIMSTIHYVRYIAFSNLTNKTDENFEKILFNINEMK</sequence>
<dbReference type="PROSITE" id="PS51898">
    <property type="entry name" value="TYR_RECOMBINASE"/>
    <property type="match status" value="1"/>
</dbReference>
<dbReference type="Gene3D" id="1.10.443.10">
    <property type="entry name" value="Intergrase catalytic core"/>
    <property type="match status" value="1"/>
</dbReference>